<comment type="caution">
    <text evidence="1">The sequence shown here is derived from an EMBL/GenBank/DDBJ whole genome shotgun (WGS) entry which is preliminary data.</text>
</comment>
<name>A0ACC2P6M8_9HYME</name>
<protein>
    <submittedName>
        <fullName evidence="1">Uncharacterized protein</fullName>
    </submittedName>
</protein>
<reference evidence="1" key="1">
    <citation type="submission" date="2023-04" db="EMBL/GenBank/DDBJ databases">
        <title>A chromosome-level genome assembly of the parasitoid wasp Eretmocerus hayati.</title>
        <authorList>
            <person name="Zhong Y."/>
            <person name="Liu S."/>
            <person name="Liu Y."/>
        </authorList>
    </citation>
    <scope>NUCLEOTIDE SEQUENCE</scope>
    <source>
        <strain evidence="1">ZJU_SS_LIU_2023</strain>
    </source>
</reference>
<organism evidence="1 2">
    <name type="scientific">Eretmocerus hayati</name>
    <dbReference type="NCBI Taxonomy" id="131215"/>
    <lineage>
        <taxon>Eukaryota</taxon>
        <taxon>Metazoa</taxon>
        <taxon>Ecdysozoa</taxon>
        <taxon>Arthropoda</taxon>
        <taxon>Hexapoda</taxon>
        <taxon>Insecta</taxon>
        <taxon>Pterygota</taxon>
        <taxon>Neoptera</taxon>
        <taxon>Endopterygota</taxon>
        <taxon>Hymenoptera</taxon>
        <taxon>Apocrita</taxon>
        <taxon>Proctotrupomorpha</taxon>
        <taxon>Chalcidoidea</taxon>
        <taxon>Aphelinidae</taxon>
        <taxon>Aphelininae</taxon>
        <taxon>Eretmocerus</taxon>
    </lineage>
</organism>
<evidence type="ECO:0000313" key="1">
    <source>
        <dbReference type="EMBL" id="KAJ8677430.1"/>
    </source>
</evidence>
<dbReference type="Proteomes" id="UP001239111">
    <property type="component" value="Chromosome 2"/>
</dbReference>
<accession>A0ACC2P6M8</accession>
<sequence>MKFEDDVTRFEGQLTDDKSCRNKTMHSSDEEFWLERIEEMPWEWDMEHCIVAIDDKLVIIQAPPHSGSMMYDYKSHHSVHLQAIFDAYQRFISVDVGAARRQSDGGVMRNSRIGQRFGNNEIKVPPDTPLEQGRPEFHNCLVADGGFGLSKSLLRPYPRSSGLNPRQKITDYRFSRARKIADFLIMLEEGRFRKRRSAGNKIQNHNYQYVPEGEVIPRQSTLGLRAVDNAPSSSGEPARLLLDLATH</sequence>
<gene>
    <name evidence="1" type="ORF">QAD02_013217</name>
</gene>
<proteinExistence type="predicted"/>
<evidence type="ECO:0000313" key="2">
    <source>
        <dbReference type="Proteomes" id="UP001239111"/>
    </source>
</evidence>
<keyword evidence="2" id="KW-1185">Reference proteome</keyword>
<dbReference type="EMBL" id="CM056742">
    <property type="protein sequence ID" value="KAJ8677430.1"/>
    <property type="molecule type" value="Genomic_DNA"/>
</dbReference>